<reference evidence="2" key="1">
    <citation type="submission" date="2022-11" db="UniProtKB">
        <authorList>
            <consortium name="WormBaseParasite"/>
        </authorList>
    </citation>
    <scope>IDENTIFICATION</scope>
</reference>
<sequence>MLKVKGKSVELRRDLNIQCQTEELSTLMMEYDISLKYLSRSFNLTSVMEKEQLTRMAQRFEIIPQKNMEVEYTVAQPVAIAADIYIKYCDIALIKEAFAAIKSELCRKAAAETLVYMCTATLDLCDSSLAETRLAAIDSCSLIGETVEELDRPALDTSIHFIRQIFYIFRQHASENVFRPQHATFIINFLQRLSPCLIKLADTALRLELFFETDLLFYVQEFISLFEQTLKCLTEMPGDADRWLTTSFSSEKIDEGTSKIYEMSHR</sequence>
<dbReference type="Proteomes" id="UP000887578">
    <property type="component" value="Unplaced"/>
</dbReference>
<proteinExistence type="predicted"/>
<dbReference type="WBParaSite" id="PDA_v2.g9803.t1">
    <property type="protein sequence ID" value="PDA_v2.g9803.t1"/>
    <property type="gene ID" value="PDA_v2.g9803"/>
</dbReference>
<protein>
    <submittedName>
        <fullName evidence="2">Uncharacterized protein</fullName>
    </submittedName>
</protein>
<evidence type="ECO:0000313" key="1">
    <source>
        <dbReference type="Proteomes" id="UP000887578"/>
    </source>
</evidence>
<name>A0A914QZK9_9BILA</name>
<dbReference type="AlphaFoldDB" id="A0A914QZK9"/>
<keyword evidence="1" id="KW-1185">Reference proteome</keyword>
<organism evidence="1 2">
    <name type="scientific">Panagrolaimus davidi</name>
    <dbReference type="NCBI Taxonomy" id="227884"/>
    <lineage>
        <taxon>Eukaryota</taxon>
        <taxon>Metazoa</taxon>
        <taxon>Ecdysozoa</taxon>
        <taxon>Nematoda</taxon>
        <taxon>Chromadorea</taxon>
        <taxon>Rhabditida</taxon>
        <taxon>Tylenchina</taxon>
        <taxon>Panagrolaimomorpha</taxon>
        <taxon>Panagrolaimoidea</taxon>
        <taxon>Panagrolaimidae</taxon>
        <taxon>Panagrolaimus</taxon>
    </lineage>
</organism>
<evidence type="ECO:0000313" key="2">
    <source>
        <dbReference type="WBParaSite" id="PDA_v2.g9803.t1"/>
    </source>
</evidence>
<accession>A0A914QZK9</accession>